<dbReference type="PANTHER" id="PTHR19848">
    <property type="entry name" value="WD40 REPEAT PROTEIN"/>
    <property type="match status" value="1"/>
</dbReference>
<evidence type="ECO:0000313" key="4">
    <source>
        <dbReference type="EMBL" id="CAF1518386.1"/>
    </source>
</evidence>
<evidence type="ECO:0000313" key="5">
    <source>
        <dbReference type="Proteomes" id="UP000663860"/>
    </source>
</evidence>
<evidence type="ECO:0000256" key="2">
    <source>
        <dbReference type="ARBA" id="ARBA00022737"/>
    </source>
</evidence>
<dbReference type="EMBL" id="CAJNOE010005318">
    <property type="protein sequence ID" value="CAF1518386.1"/>
    <property type="molecule type" value="Genomic_DNA"/>
</dbReference>
<dbReference type="SUPFAM" id="SSF50978">
    <property type="entry name" value="WD40 repeat-like"/>
    <property type="match status" value="1"/>
</dbReference>
<evidence type="ECO:0000256" key="1">
    <source>
        <dbReference type="ARBA" id="ARBA00022574"/>
    </source>
</evidence>
<accession>A0A815UEF5</accession>
<dbReference type="InterPro" id="IPR001680">
    <property type="entry name" value="WD40_rpt"/>
</dbReference>
<dbReference type="InterPro" id="IPR036322">
    <property type="entry name" value="WD40_repeat_dom_sf"/>
</dbReference>
<dbReference type="Proteomes" id="UP000663860">
    <property type="component" value="Unassembled WGS sequence"/>
</dbReference>
<dbReference type="PROSITE" id="PS50294">
    <property type="entry name" value="WD_REPEATS_REGION"/>
    <property type="match status" value="1"/>
</dbReference>
<feature type="non-terminal residue" evidence="4">
    <location>
        <position position="94"/>
    </location>
</feature>
<proteinExistence type="predicted"/>
<dbReference type="Pfam" id="PF00400">
    <property type="entry name" value="WD40"/>
    <property type="match status" value="2"/>
</dbReference>
<name>A0A815UEF5_9BILA</name>
<dbReference type="PROSITE" id="PS50082">
    <property type="entry name" value="WD_REPEATS_2"/>
    <property type="match status" value="1"/>
</dbReference>
<keyword evidence="2" id="KW-0677">Repeat</keyword>
<comment type="caution">
    <text evidence="4">The sequence shown here is derived from an EMBL/GenBank/DDBJ whole genome shotgun (WGS) entry which is preliminary data.</text>
</comment>
<gene>
    <name evidence="4" type="ORF">IZO911_LOCUS45771</name>
</gene>
<organism evidence="4 5">
    <name type="scientific">Adineta steineri</name>
    <dbReference type="NCBI Taxonomy" id="433720"/>
    <lineage>
        <taxon>Eukaryota</taxon>
        <taxon>Metazoa</taxon>
        <taxon>Spiralia</taxon>
        <taxon>Gnathifera</taxon>
        <taxon>Rotifera</taxon>
        <taxon>Eurotatoria</taxon>
        <taxon>Bdelloidea</taxon>
        <taxon>Adinetida</taxon>
        <taxon>Adinetidae</taxon>
        <taxon>Adineta</taxon>
    </lineage>
</organism>
<dbReference type="AlphaFoldDB" id="A0A815UEF5"/>
<keyword evidence="1 3" id="KW-0853">WD repeat</keyword>
<sequence length="94" mass="10669">IYFFDRHNAQPTTVSTLSGHSSWVLSVAFSSDNQHLISSSSDKSVKIWDTKAKRCVYTSAEHSDQVWCVRFNNSGTQFVSMSQDKSIILHTFNH</sequence>
<dbReference type="PANTHER" id="PTHR19848:SF8">
    <property type="entry name" value="F-BOX AND WD REPEAT DOMAIN CONTAINING 7"/>
    <property type="match status" value="1"/>
</dbReference>
<reference evidence="4" key="1">
    <citation type="submission" date="2021-02" db="EMBL/GenBank/DDBJ databases">
        <authorList>
            <person name="Nowell W R."/>
        </authorList>
    </citation>
    <scope>NUCLEOTIDE SEQUENCE</scope>
</reference>
<protein>
    <submittedName>
        <fullName evidence="4">Uncharacterized protein</fullName>
    </submittedName>
</protein>
<feature type="repeat" description="WD" evidence="3">
    <location>
        <begin position="17"/>
        <end position="58"/>
    </location>
</feature>
<evidence type="ECO:0000256" key="3">
    <source>
        <dbReference type="PROSITE-ProRule" id="PRU00221"/>
    </source>
</evidence>
<dbReference type="Gene3D" id="2.130.10.10">
    <property type="entry name" value="YVTN repeat-like/Quinoprotein amine dehydrogenase"/>
    <property type="match status" value="1"/>
</dbReference>
<dbReference type="SMART" id="SM00320">
    <property type="entry name" value="WD40"/>
    <property type="match status" value="2"/>
</dbReference>
<dbReference type="InterPro" id="IPR015943">
    <property type="entry name" value="WD40/YVTN_repeat-like_dom_sf"/>
</dbReference>